<sequence length="102" mass="10789">MTDGLDFEPQTLTVGVGDTVDWVTTGAVAHSVTAYEEDLPEGAAYFASGGFDGESAARQAYPEGSVGRDEVYSHTFETAGEFPYFCIPHESGMVGTIVVESV</sequence>
<reference evidence="11 12" key="1">
    <citation type="journal article" date="2019" name="Int. J. Syst. Evol. Microbiol.">
        <title>The Global Catalogue of Microorganisms (GCM) 10K type strain sequencing project: providing services to taxonomists for standard genome sequencing and annotation.</title>
        <authorList>
            <consortium name="The Broad Institute Genomics Platform"/>
            <consortium name="The Broad Institute Genome Sequencing Center for Infectious Disease"/>
            <person name="Wu L."/>
            <person name="Ma J."/>
        </authorList>
    </citation>
    <scope>NUCLEOTIDE SEQUENCE [LARGE SCALE GENOMIC DNA]</scope>
    <source>
        <strain evidence="11 12">DT31</strain>
    </source>
</reference>
<dbReference type="PRINTS" id="PR00155">
    <property type="entry name" value="AMICYANIN"/>
</dbReference>
<dbReference type="InterPro" id="IPR008972">
    <property type="entry name" value="Cupredoxin"/>
</dbReference>
<evidence type="ECO:0000256" key="5">
    <source>
        <dbReference type="ARBA" id="ARBA00022764"/>
    </source>
</evidence>
<comment type="caution">
    <text evidence="11">The sequence shown here is derived from an EMBL/GenBank/DDBJ whole genome shotgun (WGS) entry which is preliminary data.</text>
</comment>
<dbReference type="GO" id="GO:0042597">
    <property type="term" value="C:periplasmic space"/>
    <property type="evidence" value="ECO:0007669"/>
    <property type="project" value="UniProtKB-SubCell"/>
</dbReference>
<keyword evidence="3" id="KW-0813">Transport</keyword>
<feature type="binding site" evidence="9">
    <location>
        <position position="89"/>
    </location>
    <ligand>
        <name>Cu cation</name>
        <dbReference type="ChEBI" id="CHEBI:23378"/>
    </ligand>
</feature>
<comment type="subcellular location">
    <subcellularLocation>
        <location evidence="1">Membrane</location>
    </subcellularLocation>
    <subcellularLocation>
        <location evidence="2">Periplasm</location>
    </subcellularLocation>
</comment>
<dbReference type="GeneID" id="81127060"/>
<keyword evidence="8" id="KW-0472">Membrane</keyword>
<keyword evidence="4 9" id="KW-0479">Metal-binding</keyword>
<dbReference type="PANTHER" id="PTHR34192">
    <property type="entry name" value="PLASTOCYANIN MAJOR ISOFORM, CHLOROPLASTIC-RELATED"/>
    <property type="match status" value="1"/>
</dbReference>
<dbReference type="Pfam" id="PF00127">
    <property type="entry name" value="Copper-bind"/>
    <property type="match status" value="1"/>
</dbReference>
<keyword evidence="7 9" id="KW-0186">Copper</keyword>
<evidence type="ECO:0000256" key="4">
    <source>
        <dbReference type="ARBA" id="ARBA00022723"/>
    </source>
</evidence>
<evidence type="ECO:0000313" key="12">
    <source>
        <dbReference type="Proteomes" id="UP001596461"/>
    </source>
</evidence>
<feature type="binding site" evidence="9">
    <location>
        <position position="86"/>
    </location>
    <ligand>
        <name>Cu cation</name>
        <dbReference type="ChEBI" id="CHEBI:23378"/>
    </ligand>
</feature>
<comment type="cofactor">
    <cofactor evidence="9">
        <name>Cu cation</name>
        <dbReference type="ChEBI" id="CHEBI:23378"/>
    </cofactor>
    <text evidence="9">Binds 1 copper ion per subunit.</text>
</comment>
<dbReference type="PANTHER" id="PTHR34192:SF10">
    <property type="entry name" value="PLASTOCYANIN MAJOR ISOFORM, CHLOROPLASTIC-RELATED"/>
    <property type="match status" value="1"/>
</dbReference>
<keyword evidence="12" id="KW-1185">Reference proteome</keyword>
<dbReference type="GO" id="GO:0016020">
    <property type="term" value="C:membrane"/>
    <property type="evidence" value="ECO:0007669"/>
    <property type="project" value="UniProtKB-SubCell"/>
</dbReference>
<feature type="domain" description="Blue (type 1) copper" evidence="10">
    <location>
        <begin position="4"/>
        <end position="100"/>
    </location>
</feature>
<evidence type="ECO:0000313" key="11">
    <source>
        <dbReference type="EMBL" id="MFC7068743.1"/>
    </source>
</evidence>
<dbReference type="Gene3D" id="2.60.40.420">
    <property type="entry name" value="Cupredoxins - blue copper proteins"/>
    <property type="match status" value="1"/>
</dbReference>
<dbReference type="InterPro" id="IPR002386">
    <property type="entry name" value="Amicyanin/Pseudoazurin"/>
</dbReference>
<dbReference type="Proteomes" id="UP001596461">
    <property type="component" value="Unassembled WGS sequence"/>
</dbReference>
<protein>
    <submittedName>
        <fullName evidence="11">Plastocyanin/azurin family copper-binding protein</fullName>
    </submittedName>
</protein>
<evidence type="ECO:0000256" key="6">
    <source>
        <dbReference type="ARBA" id="ARBA00022982"/>
    </source>
</evidence>
<dbReference type="AlphaFoldDB" id="A0ABD5W788"/>
<gene>
    <name evidence="11" type="ORF">ACFQL9_03740</name>
</gene>
<keyword evidence="5" id="KW-0574">Periplasm</keyword>
<feature type="binding site" evidence="9">
    <location>
        <position position="93"/>
    </location>
    <ligand>
        <name>Cu cation</name>
        <dbReference type="ChEBI" id="CHEBI:23378"/>
    </ligand>
</feature>
<proteinExistence type="predicted"/>
<dbReference type="GO" id="GO:0046872">
    <property type="term" value="F:metal ion binding"/>
    <property type="evidence" value="ECO:0007669"/>
    <property type="project" value="UniProtKB-KW"/>
</dbReference>
<evidence type="ECO:0000256" key="3">
    <source>
        <dbReference type="ARBA" id="ARBA00022448"/>
    </source>
</evidence>
<keyword evidence="6" id="KW-0249">Electron transport</keyword>
<organism evidence="11 12">
    <name type="scientific">Halobaculum lipolyticum</name>
    <dbReference type="NCBI Taxonomy" id="3032001"/>
    <lineage>
        <taxon>Archaea</taxon>
        <taxon>Methanobacteriati</taxon>
        <taxon>Methanobacteriota</taxon>
        <taxon>Stenosarchaea group</taxon>
        <taxon>Halobacteria</taxon>
        <taxon>Halobacteriales</taxon>
        <taxon>Haloferacaceae</taxon>
        <taxon>Halobaculum</taxon>
    </lineage>
</organism>
<evidence type="ECO:0000256" key="7">
    <source>
        <dbReference type="ARBA" id="ARBA00023008"/>
    </source>
</evidence>
<evidence type="ECO:0000256" key="2">
    <source>
        <dbReference type="ARBA" id="ARBA00004418"/>
    </source>
</evidence>
<dbReference type="RefSeq" id="WP_284033438.1">
    <property type="nucleotide sequence ID" value="NZ_CP126155.1"/>
</dbReference>
<dbReference type="InterPro" id="IPR000923">
    <property type="entry name" value="BlueCu_1"/>
</dbReference>
<feature type="binding site" evidence="9">
    <location>
        <position position="30"/>
    </location>
    <ligand>
        <name>Cu cation</name>
        <dbReference type="ChEBI" id="CHEBI:23378"/>
    </ligand>
</feature>
<dbReference type="SUPFAM" id="SSF49503">
    <property type="entry name" value="Cupredoxins"/>
    <property type="match status" value="1"/>
</dbReference>
<evidence type="ECO:0000256" key="8">
    <source>
        <dbReference type="ARBA" id="ARBA00023136"/>
    </source>
</evidence>
<evidence type="ECO:0000259" key="10">
    <source>
        <dbReference type="Pfam" id="PF00127"/>
    </source>
</evidence>
<evidence type="ECO:0000256" key="9">
    <source>
        <dbReference type="PIRSR" id="PIRSR602386-1"/>
    </source>
</evidence>
<evidence type="ECO:0000256" key="1">
    <source>
        <dbReference type="ARBA" id="ARBA00004370"/>
    </source>
</evidence>
<name>A0ABD5W788_9EURY</name>
<dbReference type="EMBL" id="JBHTAH010000002">
    <property type="protein sequence ID" value="MFC7068743.1"/>
    <property type="molecule type" value="Genomic_DNA"/>
</dbReference>
<accession>A0ABD5W788</accession>